<comment type="caution">
    <text evidence="2">The sequence shown here is derived from an EMBL/GenBank/DDBJ whole genome shotgun (WGS) entry which is preliminary data.</text>
</comment>
<proteinExistence type="predicted"/>
<accession>A0AAW4WJX3</accession>
<feature type="transmembrane region" description="Helical" evidence="1">
    <location>
        <begin position="404"/>
        <end position="427"/>
    </location>
</feature>
<organism evidence="2 3">
    <name type="scientific">Roseburia amylophila</name>
    <dbReference type="NCBI Taxonomy" id="2981794"/>
    <lineage>
        <taxon>Bacteria</taxon>
        <taxon>Bacillati</taxon>
        <taxon>Bacillota</taxon>
        <taxon>Clostridia</taxon>
        <taxon>Lachnospirales</taxon>
        <taxon>Lachnospiraceae</taxon>
        <taxon>Roseburia</taxon>
    </lineage>
</organism>
<dbReference type="Pfam" id="PF09586">
    <property type="entry name" value="YfhO"/>
    <property type="match status" value="1"/>
</dbReference>
<gene>
    <name evidence="2" type="ORF">LKD47_10580</name>
</gene>
<feature type="transmembrane region" description="Helical" evidence="1">
    <location>
        <begin position="316"/>
        <end position="336"/>
    </location>
</feature>
<feature type="transmembrane region" description="Helical" evidence="1">
    <location>
        <begin position="434"/>
        <end position="452"/>
    </location>
</feature>
<keyword evidence="1" id="KW-0472">Membrane</keyword>
<feature type="transmembrane region" description="Helical" evidence="1">
    <location>
        <begin position="82"/>
        <end position="101"/>
    </location>
</feature>
<sequence length="881" mass="101301">MTILNLLFYWKFIIGKEFFLVSKDMAIQQYSSLVNWLNHIGDGIKGWSFSEGMGNSYDFSGQTFSLNIFLLLFGKENLKYTFIWYHLIKMYLAAVLFYCALTKLGIKQKVAVYGALCYVYSATFIVRSFWASYALEFVLFALLLYALECYFQDNNWLLLVVAIVLLGTQLQLYHLVVYSVAMLCYTLIRNYLVTNYRGKKFWKYIGNCALIMIVSVIILAYRLIPEIMSTFSSGRVANVSTQVGSSAKWINLLAFAEPDRLIASFNSCFAISLEGAIGNTAFCPNALDGPLFYVGLLVLLLLPQCVKFLNKKEKKVWLGLFAFIVAYCVIPAVSYLCNLGADEDYFKLSTMWMLAFLIFSTVYVLDKVVRGVQCIDGKLLCITYAVIMVAFMGVNLGIDDFKSRLNMIMFGKVIIYLSLWLLFLLMFNKIKNKVIVNYIFMIIVCTEIYFFIHPTMTAAEDLADGLKYVVDTGENQRMIDGIKENEQEDFYRIYFRDQRMADYNTESVLYNFNSMGYGEQSVKSGYVDFLEAIEAEPTYRPVWKRSNGFLSRYMIDSLASVKYAVLDKTETPPRGFEKIGENENYNIYRNNYSMPLGVVIDQTISIEDFEKLSIRQKDVALLNCIVSDDIQESNLTQYQNELNVESEEITLEEMYLEGITLAVKNDMYEIQCESEDFNRICLQTKDMQWTEDNEYIVSFKIYSPTENSIFIQWNEGDVWKQKIISVTEGMNNVNFTIDYKNTDTLCMYFQKGTYQIGNLHYESSSEDAIDEVYQSGISEKSFLQMDTYENNLITGTIETEKDSFLLFMIPFDKNWELYVDGKEAQLQQVDYGFMGSRIAAGNHAIKLDYVPDSNAIPVYISIVGIILLAGYILLLKKKSRG</sequence>
<dbReference type="PANTHER" id="PTHR38454">
    <property type="entry name" value="INTEGRAL MEMBRANE PROTEIN-RELATED"/>
    <property type="match status" value="1"/>
</dbReference>
<evidence type="ECO:0000313" key="2">
    <source>
        <dbReference type="EMBL" id="MCC2242742.1"/>
    </source>
</evidence>
<name>A0AAW4WJX3_9FIRM</name>
<feature type="transmembrane region" description="Helical" evidence="1">
    <location>
        <begin position="856"/>
        <end position="875"/>
    </location>
</feature>
<dbReference type="Proteomes" id="UP001198893">
    <property type="component" value="Unassembled WGS sequence"/>
</dbReference>
<dbReference type="InterPro" id="IPR018580">
    <property type="entry name" value="Uncharacterised_YfhO"/>
</dbReference>
<feature type="transmembrane region" description="Helical" evidence="1">
    <location>
        <begin position="204"/>
        <end position="224"/>
    </location>
</feature>
<feature type="transmembrane region" description="Helical" evidence="1">
    <location>
        <begin position="348"/>
        <end position="365"/>
    </location>
</feature>
<dbReference type="Gene3D" id="2.60.120.260">
    <property type="entry name" value="Galactose-binding domain-like"/>
    <property type="match status" value="1"/>
</dbReference>
<keyword evidence="1" id="KW-1133">Transmembrane helix</keyword>
<dbReference type="RefSeq" id="WP_227710461.1">
    <property type="nucleotide sequence ID" value="NZ_JAJEQW010000011.1"/>
</dbReference>
<dbReference type="AlphaFoldDB" id="A0AAW4WJX3"/>
<feature type="transmembrane region" description="Helical" evidence="1">
    <location>
        <begin position="113"/>
        <end position="144"/>
    </location>
</feature>
<protein>
    <submittedName>
        <fullName evidence="2">YfhO family protein</fullName>
    </submittedName>
</protein>
<evidence type="ECO:0000256" key="1">
    <source>
        <dbReference type="SAM" id="Phobius"/>
    </source>
</evidence>
<feature type="transmembrane region" description="Helical" evidence="1">
    <location>
        <begin position="377"/>
        <end position="398"/>
    </location>
</feature>
<reference evidence="2" key="1">
    <citation type="submission" date="2021-10" db="EMBL/GenBank/DDBJ databases">
        <title>Anaerobic single-cell dispensing facilitates the cultivation of human gut bacteria.</title>
        <authorList>
            <person name="Afrizal A."/>
        </authorList>
    </citation>
    <scope>NUCLEOTIDE SEQUENCE</scope>
    <source>
        <strain evidence="2">CLA-AA-H204</strain>
    </source>
</reference>
<dbReference type="EMBL" id="JAJEQW010000011">
    <property type="protein sequence ID" value="MCC2242742.1"/>
    <property type="molecule type" value="Genomic_DNA"/>
</dbReference>
<dbReference type="PANTHER" id="PTHR38454:SF1">
    <property type="entry name" value="INTEGRAL MEMBRANE PROTEIN"/>
    <property type="match status" value="1"/>
</dbReference>
<evidence type="ECO:0000313" key="3">
    <source>
        <dbReference type="Proteomes" id="UP001198893"/>
    </source>
</evidence>
<keyword evidence="1" id="KW-0812">Transmembrane</keyword>
<feature type="transmembrane region" description="Helical" evidence="1">
    <location>
        <begin position="291"/>
        <end position="309"/>
    </location>
</feature>
<feature type="transmembrane region" description="Helical" evidence="1">
    <location>
        <begin position="156"/>
        <end position="183"/>
    </location>
</feature>